<evidence type="ECO:0000313" key="1">
    <source>
        <dbReference type="EMBL" id="ETA68461.1"/>
    </source>
</evidence>
<protein>
    <submittedName>
        <fullName evidence="1">Uncharacterized protein</fullName>
    </submittedName>
</protein>
<evidence type="ECO:0000313" key="2">
    <source>
        <dbReference type="Proteomes" id="UP000019483"/>
    </source>
</evidence>
<dbReference type="EMBL" id="AZAJ01000001">
    <property type="protein sequence ID" value="ETA68461.1"/>
    <property type="molecule type" value="Genomic_DNA"/>
</dbReference>
<dbReference type="Proteomes" id="UP000019483">
    <property type="component" value="Unassembled WGS sequence"/>
</dbReference>
<name>W9DYJ5_METTI</name>
<organism evidence="1 2">
    <name type="scientific">Methanolobus tindarius DSM 2278</name>
    <dbReference type="NCBI Taxonomy" id="1090322"/>
    <lineage>
        <taxon>Archaea</taxon>
        <taxon>Methanobacteriati</taxon>
        <taxon>Methanobacteriota</taxon>
        <taxon>Stenosarchaea group</taxon>
        <taxon>Methanomicrobia</taxon>
        <taxon>Methanosarcinales</taxon>
        <taxon>Methanosarcinaceae</taxon>
        <taxon>Methanolobus</taxon>
    </lineage>
</organism>
<proteinExistence type="predicted"/>
<accession>W9DYJ5</accession>
<keyword evidence="2" id="KW-1185">Reference proteome</keyword>
<dbReference type="OrthoDB" id="359406at2157"/>
<dbReference type="STRING" id="1090322.MettiDRAFT_1932"/>
<reference evidence="1 2" key="1">
    <citation type="submission" date="2013-08" db="EMBL/GenBank/DDBJ databases">
        <authorList>
            <consortium name="DOE Joint Genome Institute"/>
            <person name="Eisen J."/>
            <person name="Huntemann M."/>
            <person name="Han J."/>
            <person name="Chen A."/>
            <person name="Kyrpides N."/>
            <person name="Mavromatis K."/>
            <person name="Markowitz V."/>
            <person name="Palaniappan K."/>
            <person name="Ivanova N."/>
            <person name="Schaumberg A."/>
            <person name="Pati A."/>
            <person name="Liolios K."/>
            <person name="Nordberg H.P."/>
            <person name="Cantor M.N."/>
            <person name="Hua S.X."/>
            <person name="Woyke T."/>
        </authorList>
    </citation>
    <scope>NUCLEOTIDE SEQUENCE [LARGE SCALE GENOMIC DNA]</scope>
    <source>
        <strain evidence="1 2">DSM 2278</strain>
    </source>
</reference>
<gene>
    <name evidence="1" type="ORF">MettiDRAFT_1932</name>
</gene>
<sequence>MCDNVVADSSFYICYCDDIKKHDFLSDILSLYSFHVGPIIKGELPEDLIDSNYFQSSVAVNDASFFELVKPYFGRIDSHKNDGEYEAIGLAYDLNTTSNLKCLIIDERRAYNFVNSNFPSLKSKLTRNIGFILNCCQTDKTVSVHLVIDILESIKECIIEAETNGNQKRPCSFDKKTCEEIIVKLIKQLKDKYVCS</sequence>
<comment type="caution">
    <text evidence="1">The sequence shown here is derived from an EMBL/GenBank/DDBJ whole genome shotgun (WGS) entry which is preliminary data.</text>
</comment>
<dbReference type="RefSeq" id="WP_023845596.1">
    <property type="nucleotide sequence ID" value="NZ_AZAJ01000001.1"/>
</dbReference>
<dbReference type="AlphaFoldDB" id="W9DYJ5"/>